<dbReference type="Gene3D" id="2.60.120.200">
    <property type="match status" value="1"/>
</dbReference>
<dbReference type="GO" id="GO:0005975">
    <property type="term" value="P:carbohydrate metabolic process"/>
    <property type="evidence" value="ECO:0007669"/>
    <property type="project" value="UniProtKB-ARBA"/>
</dbReference>
<dbReference type="EMBL" id="CP046401">
    <property type="protein sequence ID" value="QGY47207.1"/>
    <property type="molecule type" value="Genomic_DNA"/>
</dbReference>
<evidence type="ECO:0000259" key="1">
    <source>
        <dbReference type="Pfam" id="PF06283"/>
    </source>
</evidence>
<dbReference type="KEGG" id="mcos:GM418_27145"/>
<organism evidence="2 3">
    <name type="scientific">Maribellus comscasis</name>
    <dbReference type="NCBI Taxonomy" id="2681766"/>
    <lineage>
        <taxon>Bacteria</taxon>
        <taxon>Pseudomonadati</taxon>
        <taxon>Bacteroidota</taxon>
        <taxon>Bacteroidia</taxon>
        <taxon>Marinilabiliales</taxon>
        <taxon>Prolixibacteraceae</taxon>
        <taxon>Maribellus</taxon>
    </lineage>
</organism>
<feature type="domain" description="ThuA-like" evidence="1">
    <location>
        <begin position="33"/>
        <end position="250"/>
    </location>
</feature>
<dbReference type="Gene3D" id="3.40.50.880">
    <property type="match status" value="1"/>
</dbReference>
<dbReference type="RefSeq" id="WP_158870850.1">
    <property type="nucleotide sequence ID" value="NZ_CP046401.1"/>
</dbReference>
<keyword evidence="3" id="KW-1185">Reference proteome</keyword>
<dbReference type="Pfam" id="PF06283">
    <property type="entry name" value="ThuA"/>
    <property type="match status" value="1"/>
</dbReference>
<sequence length="523" mass="58553">MKYRGLTKIVFVILISINLISPSGVVAQNNIQVLNFQADNGYEHPSKDEAIAMVEKIGSENGWNVVSTSDTSIINLGDLLNFDVIVFNNNCGTDGRIFSQTQQQSIQQYIRNGGGFVGIHCAGAIWMEGGQFQQWYEKLIGTKLVAHPEVQQAKLIVEDKRHICTAHLPDEWILTDEWHWFSYNPRENVNVLISLDENSYEGGKKMGDHPFTWYQHYDGGRSFFTSLGHTEEIYSNEDYEKLVEGGIIWAAGYENLASEDILSDGLLLDLDADKGILLDDGNKIISWANQANNQEVRDFIIQDEGRETAGSGRPVLKMGVSKLNGHNSVIFHRQELVNHNEDAFDHLITGSGHTWFSVMAVYEQVPGLKDVNSFFGNLRNGGKYEGIWGCVTDDNRPWTGGRNGITFGRWDENNPMVLAEEPLETAKYYIVAGRMGSGSGTVNSELFINSAEVAASKPFPVNSEANSSKMAIGQERDAIEHPGKESFDGEIARFLIYERPLSDDEMKSMFKRLAKNYDLKILD</sequence>
<dbReference type="PANTHER" id="PTHR40469:SF2">
    <property type="entry name" value="GALACTOSE-BINDING DOMAIN-LIKE SUPERFAMILY PROTEIN"/>
    <property type="match status" value="1"/>
</dbReference>
<dbReference type="GO" id="GO:0004553">
    <property type="term" value="F:hydrolase activity, hydrolyzing O-glycosyl compounds"/>
    <property type="evidence" value="ECO:0007669"/>
    <property type="project" value="UniProtKB-ARBA"/>
</dbReference>
<dbReference type="InterPro" id="IPR013320">
    <property type="entry name" value="ConA-like_dom_sf"/>
</dbReference>
<dbReference type="SUPFAM" id="SSF49899">
    <property type="entry name" value="Concanavalin A-like lectins/glucanases"/>
    <property type="match status" value="1"/>
</dbReference>
<dbReference type="PANTHER" id="PTHR40469">
    <property type="entry name" value="SECRETED GLYCOSYL HYDROLASE"/>
    <property type="match status" value="1"/>
</dbReference>
<proteinExistence type="predicted"/>
<evidence type="ECO:0000313" key="3">
    <source>
        <dbReference type="Proteomes" id="UP000428260"/>
    </source>
</evidence>
<evidence type="ECO:0000313" key="2">
    <source>
        <dbReference type="EMBL" id="QGY47207.1"/>
    </source>
</evidence>
<reference evidence="2 3" key="1">
    <citation type="submission" date="2019-11" db="EMBL/GenBank/DDBJ databases">
        <authorList>
            <person name="Zheng R.K."/>
            <person name="Sun C.M."/>
        </authorList>
    </citation>
    <scope>NUCLEOTIDE SEQUENCE [LARGE SCALE GENOMIC DNA]</scope>
    <source>
        <strain evidence="2 3">WC007</strain>
    </source>
</reference>
<dbReference type="AlphaFoldDB" id="A0A6I6K3Q1"/>
<protein>
    <recommendedName>
        <fullName evidence="1">ThuA-like domain-containing protein</fullName>
    </recommendedName>
</protein>
<accession>A0A6I6K3Q1</accession>
<gene>
    <name evidence="2" type="ORF">GM418_27145</name>
</gene>
<dbReference type="SUPFAM" id="SSF52317">
    <property type="entry name" value="Class I glutamine amidotransferase-like"/>
    <property type="match status" value="1"/>
</dbReference>
<dbReference type="InterPro" id="IPR029062">
    <property type="entry name" value="Class_I_gatase-like"/>
</dbReference>
<name>A0A6I6K3Q1_9BACT</name>
<dbReference type="Pfam" id="PF13385">
    <property type="entry name" value="Laminin_G_3"/>
    <property type="match status" value="1"/>
</dbReference>
<dbReference type="Proteomes" id="UP000428260">
    <property type="component" value="Chromosome"/>
</dbReference>
<dbReference type="InterPro" id="IPR029010">
    <property type="entry name" value="ThuA-like"/>
</dbReference>